<dbReference type="EMBL" id="QXGD01000091">
    <property type="protein sequence ID" value="KAE9253553.1"/>
    <property type="molecule type" value="Genomic_DNA"/>
</dbReference>
<evidence type="ECO:0000313" key="19">
    <source>
        <dbReference type="Proteomes" id="UP000476176"/>
    </source>
</evidence>
<evidence type="ECO:0000313" key="13">
    <source>
        <dbReference type="Proteomes" id="UP000433483"/>
    </source>
</evidence>
<name>A0A6A3TE84_9STRA</name>
<evidence type="ECO:0000313" key="20">
    <source>
        <dbReference type="Proteomes" id="UP000486351"/>
    </source>
</evidence>
<dbReference type="Proteomes" id="UP000460718">
    <property type="component" value="Unassembled WGS sequence"/>
</dbReference>
<dbReference type="Proteomes" id="UP000440732">
    <property type="component" value="Unassembled WGS sequence"/>
</dbReference>
<sequence length="66" mass="7070">MRSTFSSSSQPSRLLVLAAAPHPSCDSARSSAFPICEPSSGHEGVGLAASRSPRHFGREQQFGRHF</sequence>
<dbReference type="EMBL" id="QXGC01000053">
    <property type="protein sequence ID" value="KAE9252425.1"/>
    <property type="molecule type" value="Genomic_DNA"/>
</dbReference>
<dbReference type="EMBL" id="QXFX01000068">
    <property type="protein sequence ID" value="KAE9134311.1"/>
    <property type="molecule type" value="Genomic_DNA"/>
</dbReference>
<feature type="region of interest" description="Disordered" evidence="1">
    <location>
        <begin position="43"/>
        <end position="66"/>
    </location>
</feature>
<comment type="caution">
    <text evidence="5">The sequence shown here is derived from an EMBL/GenBank/DDBJ whole genome shotgun (WGS) entry which is preliminary data.</text>
</comment>
<evidence type="ECO:0000313" key="6">
    <source>
        <dbReference type="EMBL" id="KAE9153477.1"/>
    </source>
</evidence>
<evidence type="ECO:0000313" key="5">
    <source>
        <dbReference type="EMBL" id="KAE9134957.1"/>
    </source>
</evidence>
<accession>A0A6A3TE84</accession>
<dbReference type="EMBL" id="QXGE01000069">
    <property type="protein sequence ID" value="KAE9326358.1"/>
    <property type="molecule type" value="Genomic_DNA"/>
</dbReference>
<evidence type="ECO:0000313" key="10">
    <source>
        <dbReference type="EMBL" id="KAE9326358.1"/>
    </source>
</evidence>
<evidence type="ECO:0000313" key="11">
    <source>
        <dbReference type="EMBL" id="KAE9362203.1"/>
    </source>
</evidence>
<dbReference type="Proteomes" id="UP000440367">
    <property type="component" value="Unassembled WGS sequence"/>
</dbReference>
<evidence type="ECO:0000313" key="18">
    <source>
        <dbReference type="Proteomes" id="UP000460718"/>
    </source>
</evidence>
<evidence type="ECO:0000313" key="21">
    <source>
        <dbReference type="Proteomes" id="UP000488956"/>
    </source>
</evidence>
<evidence type="ECO:0000313" key="2">
    <source>
        <dbReference type="EMBL" id="KAE8947299.1"/>
    </source>
</evidence>
<evidence type="ECO:0000313" key="8">
    <source>
        <dbReference type="EMBL" id="KAE9252425.1"/>
    </source>
</evidence>
<dbReference type="Proteomes" id="UP000441208">
    <property type="component" value="Unassembled WGS sequence"/>
</dbReference>
<dbReference type="Proteomes" id="UP000429523">
    <property type="component" value="Unassembled WGS sequence"/>
</dbReference>
<evidence type="ECO:0000313" key="4">
    <source>
        <dbReference type="EMBL" id="KAE9134311.1"/>
    </source>
</evidence>
<dbReference type="Proteomes" id="UP000433483">
    <property type="component" value="Unassembled WGS sequence"/>
</dbReference>
<evidence type="ECO:0000313" key="3">
    <source>
        <dbReference type="EMBL" id="KAE9027569.1"/>
    </source>
</evidence>
<evidence type="ECO:0000313" key="14">
    <source>
        <dbReference type="Proteomes" id="UP000437068"/>
    </source>
</evidence>
<keyword evidence="13" id="KW-1185">Reference proteome</keyword>
<dbReference type="Proteomes" id="UP000437068">
    <property type="component" value="Unassembled WGS sequence"/>
</dbReference>
<dbReference type="Proteomes" id="UP000486351">
    <property type="component" value="Unassembled WGS sequence"/>
</dbReference>
<dbReference type="EMBL" id="QXFW01000058">
    <property type="protein sequence ID" value="KAE9027569.1"/>
    <property type="molecule type" value="Genomic_DNA"/>
</dbReference>
<protein>
    <submittedName>
        <fullName evidence="5">Uncharacterized protein</fullName>
    </submittedName>
</protein>
<evidence type="ECO:0000313" key="7">
    <source>
        <dbReference type="EMBL" id="KAE9232284.1"/>
    </source>
</evidence>
<proteinExistence type="predicted"/>
<dbReference type="EMBL" id="QXGF01000085">
    <property type="protein sequence ID" value="KAE8947299.1"/>
    <property type="molecule type" value="Genomic_DNA"/>
</dbReference>
<evidence type="ECO:0000256" key="1">
    <source>
        <dbReference type="SAM" id="MobiDB-lite"/>
    </source>
</evidence>
<dbReference type="EMBL" id="QXGB01000077">
    <property type="protein sequence ID" value="KAE9232284.1"/>
    <property type="molecule type" value="Genomic_DNA"/>
</dbReference>
<dbReference type="EMBL" id="QXFY01000006">
    <property type="protein sequence ID" value="KAE9362203.1"/>
    <property type="molecule type" value="Genomic_DNA"/>
</dbReference>
<reference evidence="12 13" key="1">
    <citation type="submission" date="2018-08" db="EMBL/GenBank/DDBJ databases">
        <title>Genomic investigation of the strawberry pathogen Phytophthora fragariae indicates pathogenicity is determined by transcriptional variation in three key races.</title>
        <authorList>
            <person name="Adams T.M."/>
            <person name="Armitage A.D."/>
            <person name="Sobczyk M.K."/>
            <person name="Bates H.J."/>
            <person name="Dunwell J.M."/>
            <person name="Nellist C.F."/>
            <person name="Harrison R.J."/>
        </authorList>
    </citation>
    <scope>NUCLEOTIDE SEQUENCE [LARGE SCALE GENOMIC DNA]</scope>
    <source>
        <strain evidence="10 14">A4</strain>
        <strain evidence="9 15">BC-1</strain>
        <strain evidence="8 19">BC-23</strain>
        <strain evidence="7 13">NOV-27</strain>
        <strain evidence="6 16">NOV-5</strain>
        <strain evidence="5 17">NOV-71</strain>
        <strain evidence="11 20">NOV-77</strain>
        <strain evidence="2 12">NOV-9</strain>
        <strain evidence="4 21">ONT-3</strain>
        <strain evidence="3 18">SCRP245</strain>
    </source>
</reference>
<evidence type="ECO:0000313" key="16">
    <source>
        <dbReference type="Proteomes" id="UP000440732"/>
    </source>
</evidence>
<dbReference type="EMBL" id="QXFZ01000075">
    <property type="protein sequence ID" value="KAE9134957.1"/>
    <property type="molecule type" value="Genomic_DNA"/>
</dbReference>
<gene>
    <name evidence="10" type="ORF">PF001_g2480</name>
    <name evidence="9" type="ORF">PF002_g3283</name>
    <name evidence="8" type="ORF">PF004_g1983</name>
    <name evidence="7" type="ORF">PF005_g2788</name>
    <name evidence="6" type="ORF">PF006_g2400</name>
    <name evidence="5" type="ORF">PF007_g2743</name>
    <name evidence="11" type="ORF">PF008_g295</name>
    <name evidence="2" type="ORF">PF009_g3113</name>
    <name evidence="4" type="ORF">PF010_g2504</name>
    <name evidence="3" type="ORF">PF011_g2002</name>
</gene>
<dbReference type="EMBL" id="QXGA01000067">
    <property type="protein sequence ID" value="KAE9153477.1"/>
    <property type="molecule type" value="Genomic_DNA"/>
</dbReference>
<organism evidence="5 17">
    <name type="scientific">Phytophthora fragariae</name>
    <dbReference type="NCBI Taxonomy" id="53985"/>
    <lineage>
        <taxon>Eukaryota</taxon>
        <taxon>Sar</taxon>
        <taxon>Stramenopiles</taxon>
        <taxon>Oomycota</taxon>
        <taxon>Peronosporomycetes</taxon>
        <taxon>Peronosporales</taxon>
        <taxon>Peronosporaceae</taxon>
        <taxon>Phytophthora</taxon>
    </lineage>
</organism>
<feature type="compositionally biased region" description="Basic and acidic residues" evidence="1">
    <location>
        <begin position="56"/>
        <end position="66"/>
    </location>
</feature>
<dbReference type="Proteomes" id="UP000488956">
    <property type="component" value="Unassembled WGS sequence"/>
</dbReference>
<dbReference type="AlphaFoldDB" id="A0A6A3TE84"/>
<evidence type="ECO:0000313" key="9">
    <source>
        <dbReference type="EMBL" id="KAE9253553.1"/>
    </source>
</evidence>
<evidence type="ECO:0000313" key="12">
    <source>
        <dbReference type="Proteomes" id="UP000429523"/>
    </source>
</evidence>
<evidence type="ECO:0000313" key="17">
    <source>
        <dbReference type="Proteomes" id="UP000441208"/>
    </source>
</evidence>
<dbReference type="Proteomes" id="UP000476176">
    <property type="component" value="Unassembled WGS sequence"/>
</dbReference>
<evidence type="ECO:0000313" key="15">
    <source>
        <dbReference type="Proteomes" id="UP000440367"/>
    </source>
</evidence>